<dbReference type="EMBL" id="CAMGYJ010000005">
    <property type="protein sequence ID" value="CAI0419817.1"/>
    <property type="molecule type" value="Genomic_DNA"/>
</dbReference>
<dbReference type="Proteomes" id="UP001154282">
    <property type="component" value="Unassembled WGS sequence"/>
</dbReference>
<proteinExistence type="predicted"/>
<dbReference type="AlphaFoldDB" id="A0AAV0KBV2"/>
<organism evidence="1 2">
    <name type="scientific">Linum tenue</name>
    <dbReference type="NCBI Taxonomy" id="586396"/>
    <lineage>
        <taxon>Eukaryota</taxon>
        <taxon>Viridiplantae</taxon>
        <taxon>Streptophyta</taxon>
        <taxon>Embryophyta</taxon>
        <taxon>Tracheophyta</taxon>
        <taxon>Spermatophyta</taxon>
        <taxon>Magnoliopsida</taxon>
        <taxon>eudicotyledons</taxon>
        <taxon>Gunneridae</taxon>
        <taxon>Pentapetalae</taxon>
        <taxon>rosids</taxon>
        <taxon>fabids</taxon>
        <taxon>Malpighiales</taxon>
        <taxon>Linaceae</taxon>
        <taxon>Linum</taxon>
    </lineage>
</organism>
<keyword evidence="2" id="KW-1185">Reference proteome</keyword>
<comment type="caution">
    <text evidence="1">The sequence shown here is derived from an EMBL/GenBank/DDBJ whole genome shotgun (WGS) entry which is preliminary data.</text>
</comment>
<accession>A0AAV0KBV2</accession>
<gene>
    <name evidence="1" type="ORF">LITE_LOCUS18144</name>
</gene>
<reference evidence="1" key="1">
    <citation type="submission" date="2022-08" db="EMBL/GenBank/DDBJ databases">
        <authorList>
            <person name="Gutierrez-Valencia J."/>
        </authorList>
    </citation>
    <scope>NUCLEOTIDE SEQUENCE</scope>
</reference>
<sequence>MGVKDRPIYQIRETVQVDFNVSRHLEKELSQDDLESSELFRWIISNWIFLSWHGSCWTHWSIAAGG</sequence>
<protein>
    <submittedName>
        <fullName evidence="1">Uncharacterized protein</fullName>
    </submittedName>
</protein>
<evidence type="ECO:0000313" key="1">
    <source>
        <dbReference type="EMBL" id="CAI0419817.1"/>
    </source>
</evidence>
<name>A0AAV0KBV2_9ROSI</name>
<evidence type="ECO:0000313" key="2">
    <source>
        <dbReference type="Proteomes" id="UP001154282"/>
    </source>
</evidence>